<comment type="subunit">
    <text evidence="2">Homodimer.</text>
</comment>
<comment type="cofactor">
    <cofactor evidence="1">
        <name>Mg(2+)</name>
        <dbReference type="ChEBI" id="CHEBI:18420"/>
    </cofactor>
</comment>
<evidence type="ECO:0000313" key="6">
    <source>
        <dbReference type="EMBL" id="PCS01363.1"/>
    </source>
</evidence>
<name>A0A2A5RPJ1_9LACT</name>
<evidence type="ECO:0000256" key="3">
    <source>
        <dbReference type="ARBA" id="ARBA00022679"/>
    </source>
</evidence>
<dbReference type="EMBL" id="JXJU01000001">
    <property type="protein sequence ID" value="PCS01363.1"/>
    <property type="molecule type" value="Genomic_DNA"/>
</dbReference>
<dbReference type="AlphaFoldDB" id="A0A2A5RPJ1"/>
<dbReference type="InterPro" id="IPR005477">
    <property type="entry name" value="Dxylulose-5-P_synthase"/>
</dbReference>
<sequence>MALFGLGGMLDHVQKVAACLQKMGIDATVVNPIFASTLDSEFLSALTENHQLIATFEDGVLDGGFGQKIASFYGNQSIKVLNFGAAKEFNDEVPIDKLYERYHLVPEKAAEKILETLKF</sequence>
<feature type="domain" description="Transketolase C-terminal" evidence="5">
    <location>
        <begin position="2"/>
        <end position="106"/>
    </location>
</feature>
<dbReference type="SUPFAM" id="SSF52922">
    <property type="entry name" value="TK C-terminal domain-like"/>
    <property type="match status" value="1"/>
</dbReference>
<dbReference type="Pfam" id="PF02780">
    <property type="entry name" value="Transketolase_C"/>
    <property type="match status" value="1"/>
</dbReference>
<dbReference type="PANTHER" id="PTHR43322:SF1">
    <property type="entry name" value="1-DEOXY-D-XYLULOSE-5-PHOSPHATE SYNTHASE"/>
    <property type="match status" value="1"/>
</dbReference>
<dbReference type="GO" id="GO:0019288">
    <property type="term" value="P:isopentenyl diphosphate biosynthetic process, methylerythritol 4-phosphate pathway"/>
    <property type="evidence" value="ECO:0007669"/>
    <property type="project" value="TreeGrafter"/>
</dbReference>
<keyword evidence="7" id="KW-1185">Reference proteome</keyword>
<dbReference type="GO" id="GO:0016114">
    <property type="term" value="P:terpenoid biosynthetic process"/>
    <property type="evidence" value="ECO:0007669"/>
    <property type="project" value="InterPro"/>
</dbReference>
<protein>
    <submittedName>
        <fullName evidence="6">1-deoxy-D-xylulose-5-phosphate synthase</fullName>
    </submittedName>
</protein>
<comment type="caution">
    <text evidence="6">The sequence shown here is derived from an EMBL/GenBank/DDBJ whole genome shotgun (WGS) entry which is preliminary data.</text>
</comment>
<proteinExistence type="predicted"/>
<dbReference type="GO" id="GO:0008661">
    <property type="term" value="F:1-deoxy-D-xylulose-5-phosphate synthase activity"/>
    <property type="evidence" value="ECO:0007669"/>
    <property type="project" value="InterPro"/>
</dbReference>
<dbReference type="STRING" id="1291764.GCA_001311235_00427"/>
<dbReference type="Proteomes" id="UP000218181">
    <property type="component" value="Unassembled WGS sequence"/>
</dbReference>
<gene>
    <name evidence="6" type="ORF">RT41_GL000127</name>
</gene>
<reference evidence="6 7" key="1">
    <citation type="submission" date="2014-12" db="EMBL/GenBank/DDBJ databases">
        <title>Draft genome sequences of 10 type strains of Lactococcus.</title>
        <authorList>
            <person name="Sun Z."/>
            <person name="Zhong Z."/>
            <person name="Liu W."/>
            <person name="Zhang W."/>
            <person name="Zhang H."/>
        </authorList>
    </citation>
    <scope>NUCLEOTIDE SEQUENCE [LARGE SCALE GENOMIC DNA]</scope>
    <source>
        <strain evidence="6 7">JCM 16395</strain>
    </source>
</reference>
<dbReference type="InterPro" id="IPR033248">
    <property type="entry name" value="Transketolase_C"/>
</dbReference>
<evidence type="ECO:0000256" key="2">
    <source>
        <dbReference type="ARBA" id="ARBA00011738"/>
    </source>
</evidence>
<dbReference type="PANTHER" id="PTHR43322">
    <property type="entry name" value="1-D-DEOXYXYLULOSE 5-PHOSPHATE SYNTHASE-RELATED"/>
    <property type="match status" value="1"/>
</dbReference>
<evidence type="ECO:0000256" key="1">
    <source>
        <dbReference type="ARBA" id="ARBA00001946"/>
    </source>
</evidence>
<evidence type="ECO:0000256" key="4">
    <source>
        <dbReference type="ARBA" id="ARBA00023052"/>
    </source>
</evidence>
<organism evidence="6 7">
    <name type="scientific">Lactococcus fujiensis JCM 16395</name>
    <dbReference type="NCBI Taxonomy" id="1291764"/>
    <lineage>
        <taxon>Bacteria</taxon>
        <taxon>Bacillati</taxon>
        <taxon>Bacillota</taxon>
        <taxon>Bacilli</taxon>
        <taxon>Lactobacillales</taxon>
        <taxon>Streptococcaceae</taxon>
        <taxon>Lactococcus</taxon>
    </lineage>
</organism>
<accession>A0A2A5RPJ1</accession>
<keyword evidence="3" id="KW-0808">Transferase</keyword>
<dbReference type="GO" id="GO:0005829">
    <property type="term" value="C:cytosol"/>
    <property type="evidence" value="ECO:0007669"/>
    <property type="project" value="TreeGrafter"/>
</dbReference>
<evidence type="ECO:0000313" key="7">
    <source>
        <dbReference type="Proteomes" id="UP000218181"/>
    </source>
</evidence>
<dbReference type="Gene3D" id="3.40.50.920">
    <property type="match status" value="1"/>
</dbReference>
<evidence type="ECO:0000259" key="5">
    <source>
        <dbReference type="Pfam" id="PF02780"/>
    </source>
</evidence>
<keyword evidence="4" id="KW-0786">Thiamine pyrophosphate</keyword>
<dbReference type="InterPro" id="IPR009014">
    <property type="entry name" value="Transketo_C/PFOR_II"/>
</dbReference>